<dbReference type="Pfam" id="PF07963">
    <property type="entry name" value="N_methyl"/>
    <property type="match status" value="1"/>
</dbReference>
<keyword evidence="1" id="KW-0472">Membrane</keyword>
<accession>A0A4U1CNK6</accession>
<dbReference type="EMBL" id="SWBQ01000001">
    <property type="protein sequence ID" value="TKC09084.1"/>
    <property type="molecule type" value="Genomic_DNA"/>
</dbReference>
<evidence type="ECO:0000313" key="3">
    <source>
        <dbReference type="Proteomes" id="UP000307244"/>
    </source>
</evidence>
<comment type="caution">
    <text evidence="2">The sequence shown here is derived from an EMBL/GenBank/DDBJ whole genome shotgun (WGS) entry which is preliminary data.</text>
</comment>
<dbReference type="Proteomes" id="UP000307244">
    <property type="component" value="Unassembled WGS sequence"/>
</dbReference>
<dbReference type="AlphaFoldDB" id="A0A4U1CNK6"/>
<evidence type="ECO:0000313" key="2">
    <source>
        <dbReference type="EMBL" id="TKC09084.1"/>
    </source>
</evidence>
<dbReference type="InterPro" id="IPR012902">
    <property type="entry name" value="N_methyl_site"/>
</dbReference>
<sequence>MAQLKRSQVKAATLLEVIVAMVIIMIVFVIATAIYTNVIGSSPSLKQQQGRAVAAAVIKQSIAEQNWKDETVMLDSIVLQKSVVQYKTYDDLVMVTVVASEHGKEIGRSRQVVKKIEDEAE</sequence>
<dbReference type="RefSeq" id="WP_136834499.1">
    <property type="nucleotide sequence ID" value="NZ_SWBQ01000001.1"/>
</dbReference>
<keyword evidence="3" id="KW-1185">Reference proteome</keyword>
<keyword evidence="1" id="KW-1133">Transmembrane helix</keyword>
<name>A0A4U1CNK6_9SPHI</name>
<reference evidence="2 3" key="1">
    <citation type="submission" date="2019-04" db="EMBL/GenBank/DDBJ databases">
        <title>Pedobacter sp. RP-3-15 sp. nov., isolated from Arctic soil.</title>
        <authorList>
            <person name="Dahal R.H."/>
            <person name="Kim D.-U."/>
        </authorList>
    </citation>
    <scope>NUCLEOTIDE SEQUENCE [LARGE SCALE GENOMIC DNA]</scope>
    <source>
        <strain evidence="2 3">RP-3-15</strain>
    </source>
</reference>
<dbReference type="OrthoDB" id="768482at2"/>
<proteinExistence type="predicted"/>
<keyword evidence="1" id="KW-0812">Transmembrane</keyword>
<organism evidence="2 3">
    <name type="scientific">Pedobacter frigoris</name>
    <dbReference type="NCBI Taxonomy" id="2571272"/>
    <lineage>
        <taxon>Bacteria</taxon>
        <taxon>Pseudomonadati</taxon>
        <taxon>Bacteroidota</taxon>
        <taxon>Sphingobacteriia</taxon>
        <taxon>Sphingobacteriales</taxon>
        <taxon>Sphingobacteriaceae</taxon>
        <taxon>Pedobacter</taxon>
    </lineage>
</organism>
<gene>
    <name evidence="2" type="ORF">FA047_03030</name>
</gene>
<evidence type="ECO:0000256" key="1">
    <source>
        <dbReference type="SAM" id="Phobius"/>
    </source>
</evidence>
<protein>
    <submittedName>
        <fullName evidence="2">Uncharacterized protein</fullName>
    </submittedName>
</protein>
<feature type="transmembrane region" description="Helical" evidence="1">
    <location>
        <begin position="12"/>
        <end position="35"/>
    </location>
</feature>